<sequence length="339" mass="37557">MRKIAGHDGGTIEQSLQQFISKSPWKWVPVRHALARHLDYLLRPQAWIVEPLVIPKSGAHSVGVERQFVPRLGKVTNCQQSVGIWLASERVSCPIDWQLALPPQWTSEPEQRDRAAIPGHVRSLTPTQCAVDAIVNIAEEWGLRRQPVVMEVHETDLFTVSHELASRSIPFILRVSGSTTVRAAGPEPAAGGEHWVSARHLLESLKSQLNSLGWPERNRPYSQEPTALLDTRVCLPLPPGSAEGRSRPFVLLGAWVERGGEYWISNIDQLPPAALFRAAGLTQRVAKDLTGVCRPLGIGDFEGRSFRGWHHHVTLVSVAQAITMIGKMRGQPVRAVPPR</sequence>
<organism evidence="2 3">
    <name type="scientific">Planobispora rosea</name>
    <dbReference type="NCBI Taxonomy" id="35762"/>
    <lineage>
        <taxon>Bacteria</taxon>
        <taxon>Bacillati</taxon>
        <taxon>Actinomycetota</taxon>
        <taxon>Actinomycetes</taxon>
        <taxon>Streptosporangiales</taxon>
        <taxon>Streptosporangiaceae</taxon>
        <taxon>Planobispora</taxon>
    </lineage>
</organism>
<dbReference type="Proteomes" id="UP000655044">
    <property type="component" value="Unassembled WGS sequence"/>
</dbReference>
<dbReference type="AlphaFoldDB" id="A0A8J3S5R3"/>
<protein>
    <recommendedName>
        <fullName evidence="1">Transposase IS701-like DDE domain-containing protein</fullName>
    </recommendedName>
</protein>
<comment type="caution">
    <text evidence="2">The sequence shown here is derived from an EMBL/GenBank/DDBJ whole genome shotgun (WGS) entry which is preliminary data.</text>
</comment>
<dbReference type="InterPro" id="IPR039365">
    <property type="entry name" value="IS701-like"/>
</dbReference>
<name>A0A8J3S5R3_PLARO</name>
<gene>
    <name evidence="2" type="ORF">Pro02_56630</name>
</gene>
<dbReference type="Pfam" id="PF13546">
    <property type="entry name" value="DDE_5"/>
    <property type="match status" value="1"/>
</dbReference>
<accession>A0A8J3S5R3</accession>
<evidence type="ECO:0000313" key="3">
    <source>
        <dbReference type="Proteomes" id="UP000655044"/>
    </source>
</evidence>
<proteinExistence type="predicted"/>
<evidence type="ECO:0000313" key="2">
    <source>
        <dbReference type="EMBL" id="GIH87255.1"/>
    </source>
</evidence>
<dbReference type="PANTHER" id="PTHR33627">
    <property type="entry name" value="TRANSPOSASE"/>
    <property type="match status" value="1"/>
</dbReference>
<keyword evidence="3" id="KW-1185">Reference proteome</keyword>
<dbReference type="InterPro" id="IPR038721">
    <property type="entry name" value="IS701-like_DDE_dom"/>
</dbReference>
<evidence type="ECO:0000259" key="1">
    <source>
        <dbReference type="Pfam" id="PF13546"/>
    </source>
</evidence>
<reference evidence="2" key="1">
    <citation type="submission" date="2021-01" db="EMBL/GenBank/DDBJ databases">
        <title>Whole genome shotgun sequence of Planobispora rosea NBRC 15558.</title>
        <authorList>
            <person name="Komaki H."/>
            <person name="Tamura T."/>
        </authorList>
    </citation>
    <scope>NUCLEOTIDE SEQUENCE</scope>
    <source>
        <strain evidence="2">NBRC 15558</strain>
    </source>
</reference>
<dbReference type="PANTHER" id="PTHR33627:SF1">
    <property type="entry name" value="TRANSPOSASE"/>
    <property type="match status" value="1"/>
</dbReference>
<feature type="domain" description="Transposase IS701-like DDE" evidence="1">
    <location>
        <begin position="12"/>
        <end position="189"/>
    </location>
</feature>
<dbReference type="EMBL" id="BOOI01000057">
    <property type="protein sequence ID" value="GIH87255.1"/>
    <property type="molecule type" value="Genomic_DNA"/>
</dbReference>